<evidence type="ECO:0000313" key="9">
    <source>
        <dbReference type="EMBL" id="VEU82634.1"/>
    </source>
</evidence>
<dbReference type="InterPro" id="IPR001405">
    <property type="entry name" value="UPF0758"/>
</dbReference>
<proteinExistence type="inferred from homology"/>
<evidence type="ECO:0000256" key="1">
    <source>
        <dbReference type="ARBA" id="ARBA00010243"/>
    </source>
</evidence>
<evidence type="ECO:0000256" key="2">
    <source>
        <dbReference type="ARBA" id="ARBA00022670"/>
    </source>
</evidence>
<evidence type="ECO:0000256" key="5">
    <source>
        <dbReference type="ARBA" id="ARBA00022833"/>
    </source>
</evidence>
<name>A0A449BJJ3_9MOLU</name>
<dbReference type="AlphaFoldDB" id="A0A449BJJ3"/>
<dbReference type="NCBIfam" id="TIGR00608">
    <property type="entry name" value="radc"/>
    <property type="match status" value="1"/>
</dbReference>
<protein>
    <submittedName>
        <fullName evidence="9">DNA repair protein RadC</fullName>
    </submittedName>
</protein>
<dbReference type="CDD" id="cd08071">
    <property type="entry name" value="MPN_DUF2466"/>
    <property type="match status" value="1"/>
</dbReference>
<gene>
    <name evidence="9" type="ORF">NCTC10172_00653</name>
</gene>
<reference evidence="9 10" key="1">
    <citation type="submission" date="2019-01" db="EMBL/GenBank/DDBJ databases">
        <authorList>
            <consortium name="Pathogen Informatics"/>
        </authorList>
    </citation>
    <scope>NUCLEOTIDE SEQUENCE [LARGE SCALE GENOMIC DNA]</scope>
    <source>
        <strain evidence="9 10">NCTC10172</strain>
    </source>
</reference>
<evidence type="ECO:0000259" key="8">
    <source>
        <dbReference type="PROSITE" id="PS50249"/>
    </source>
</evidence>
<dbReference type="Gene3D" id="3.40.140.10">
    <property type="entry name" value="Cytidine Deaminase, domain 2"/>
    <property type="match status" value="1"/>
</dbReference>
<dbReference type="InterPro" id="IPR025657">
    <property type="entry name" value="RadC_JAB"/>
</dbReference>
<dbReference type="STRING" id="1408416.GCA_000702765_00832"/>
<dbReference type="Proteomes" id="UP000290909">
    <property type="component" value="Chromosome"/>
</dbReference>
<organism evidence="9 10">
    <name type="scientific">Acholeplasma hippikon</name>
    <dbReference type="NCBI Taxonomy" id="264636"/>
    <lineage>
        <taxon>Bacteria</taxon>
        <taxon>Bacillati</taxon>
        <taxon>Mycoplasmatota</taxon>
        <taxon>Mollicutes</taxon>
        <taxon>Acholeplasmatales</taxon>
        <taxon>Acholeplasmataceae</taxon>
        <taxon>Acholeplasma</taxon>
    </lineage>
</organism>
<dbReference type="InterPro" id="IPR037518">
    <property type="entry name" value="MPN"/>
</dbReference>
<evidence type="ECO:0000256" key="3">
    <source>
        <dbReference type="ARBA" id="ARBA00022723"/>
    </source>
</evidence>
<keyword evidence="3" id="KW-0479">Metal-binding</keyword>
<dbReference type="GO" id="GO:0008237">
    <property type="term" value="F:metallopeptidase activity"/>
    <property type="evidence" value="ECO:0007669"/>
    <property type="project" value="UniProtKB-KW"/>
</dbReference>
<dbReference type="PANTHER" id="PTHR30471">
    <property type="entry name" value="DNA REPAIR PROTEIN RADC"/>
    <property type="match status" value="1"/>
</dbReference>
<keyword evidence="5" id="KW-0862">Zinc</keyword>
<evidence type="ECO:0000256" key="6">
    <source>
        <dbReference type="ARBA" id="ARBA00023049"/>
    </source>
</evidence>
<dbReference type="EMBL" id="LR215050">
    <property type="protein sequence ID" value="VEU82634.1"/>
    <property type="molecule type" value="Genomic_DNA"/>
</dbReference>
<accession>A0A449BJJ3</accession>
<comment type="similarity">
    <text evidence="1 7">Belongs to the UPF0758 family.</text>
</comment>
<dbReference type="GO" id="GO:0006508">
    <property type="term" value="P:proteolysis"/>
    <property type="evidence" value="ECO:0007669"/>
    <property type="project" value="UniProtKB-KW"/>
</dbReference>
<dbReference type="Pfam" id="PF04002">
    <property type="entry name" value="RadC"/>
    <property type="match status" value="1"/>
</dbReference>
<keyword evidence="6" id="KW-0482">Metalloprotease</keyword>
<keyword evidence="4" id="KW-0378">Hydrolase</keyword>
<dbReference type="KEGG" id="ahk:NCTC10172_00653"/>
<dbReference type="PROSITE" id="PS50249">
    <property type="entry name" value="MPN"/>
    <property type="match status" value="1"/>
</dbReference>
<keyword evidence="10" id="KW-1185">Reference proteome</keyword>
<feature type="domain" description="MPN" evidence="8">
    <location>
        <begin position="91"/>
        <end position="213"/>
    </location>
</feature>
<evidence type="ECO:0000313" key="10">
    <source>
        <dbReference type="Proteomes" id="UP000290909"/>
    </source>
</evidence>
<evidence type="ECO:0000256" key="7">
    <source>
        <dbReference type="RuleBase" id="RU003797"/>
    </source>
</evidence>
<evidence type="ECO:0000256" key="4">
    <source>
        <dbReference type="ARBA" id="ARBA00022801"/>
    </source>
</evidence>
<dbReference type="PANTHER" id="PTHR30471:SF3">
    <property type="entry name" value="UPF0758 PROTEIN YEES-RELATED"/>
    <property type="match status" value="1"/>
</dbReference>
<sequence>MDKKRLEEMMLSGGIKGLSQRELLTLLLEEENELKAIEILDYFEKIQKLRLLTLDDLNSGFNLTKKQKLKMLLTTELANRIYQREFDKRKSLFNSEDVYELIKNEMEYLDKETLSIIILDIKGKILKKEMIYMGTTTSIPVSVKEIFTTPIKLRAYGMILIHNHPTGDAKPSIADDKLTQKIMDASQILSVETIDHIIVGKDEFYSYKNKKLFKIWYNNPIRDVNEWRKNQQLNYGILQPSAWYLLYWWWLQRQYYK</sequence>
<dbReference type="GO" id="GO:0046872">
    <property type="term" value="F:metal ion binding"/>
    <property type="evidence" value="ECO:0007669"/>
    <property type="project" value="UniProtKB-KW"/>
</dbReference>
<keyword evidence="2" id="KW-0645">Protease</keyword>